<dbReference type="EMBL" id="JAHRIP010018885">
    <property type="protein sequence ID" value="MEQ2286398.1"/>
    <property type="molecule type" value="Genomic_DNA"/>
</dbReference>
<sequence>MAVICCTFLHKENIFMHLYLIMSSGIVVPWPCPFKQISSLLTFVNTPSYLHASRDVSPHQQKIKVRFISLRRSTATSCMFLTHPPALHHALMIATTRDLTLERQHAAGLLAEAKTAKLCIRISFLKEWVYPHVFKSSTEITVTTNHKVGDFLEVNLHFFQMEHKFIDHHCYLIDPSALSLCPAMMNVSAPMPCPPAHHEREAFLWHCPLMPSK</sequence>
<organism evidence="1 2">
    <name type="scientific">Ameca splendens</name>
    <dbReference type="NCBI Taxonomy" id="208324"/>
    <lineage>
        <taxon>Eukaryota</taxon>
        <taxon>Metazoa</taxon>
        <taxon>Chordata</taxon>
        <taxon>Craniata</taxon>
        <taxon>Vertebrata</taxon>
        <taxon>Euteleostomi</taxon>
        <taxon>Actinopterygii</taxon>
        <taxon>Neopterygii</taxon>
        <taxon>Teleostei</taxon>
        <taxon>Neoteleostei</taxon>
        <taxon>Acanthomorphata</taxon>
        <taxon>Ovalentaria</taxon>
        <taxon>Atherinomorphae</taxon>
        <taxon>Cyprinodontiformes</taxon>
        <taxon>Goodeidae</taxon>
        <taxon>Ameca</taxon>
    </lineage>
</organism>
<name>A0ABV0XYJ9_9TELE</name>
<gene>
    <name evidence="1" type="ORF">AMECASPLE_002116</name>
</gene>
<comment type="caution">
    <text evidence="1">The sequence shown here is derived from an EMBL/GenBank/DDBJ whole genome shotgun (WGS) entry which is preliminary data.</text>
</comment>
<keyword evidence="2" id="KW-1185">Reference proteome</keyword>
<evidence type="ECO:0000313" key="1">
    <source>
        <dbReference type="EMBL" id="MEQ2286398.1"/>
    </source>
</evidence>
<evidence type="ECO:0000313" key="2">
    <source>
        <dbReference type="Proteomes" id="UP001469553"/>
    </source>
</evidence>
<reference evidence="1 2" key="1">
    <citation type="submission" date="2021-06" db="EMBL/GenBank/DDBJ databases">
        <authorList>
            <person name="Palmer J.M."/>
        </authorList>
    </citation>
    <scope>NUCLEOTIDE SEQUENCE [LARGE SCALE GENOMIC DNA]</scope>
    <source>
        <strain evidence="1 2">AS_MEX2019</strain>
        <tissue evidence="1">Muscle</tissue>
    </source>
</reference>
<accession>A0ABV0XYJ9</accession>
<proteinExistence type="predicted"/>
<dbReference type="Proteomes" id="UP001469553">
    <property type="component" value="Unassembled WGS sequence"/>
</dbReference>
<protein>
    <submittedName>
        <fullName evidence="1">Uncharacterized protein</fullName>
    </submittedName>
</protein>